<dbReference type="SMART" id="SM00283">
    <property type="entry name" value="MA"/>
    <property type="match status" value="1"/>
</dbReference>
<dbReference type="GO" id="GO:0005886">
    <property type="term" value="C:plasma membrane"/>
    <property type="evidence" value="ECO:0007669"/>
    <property type="project" value="UniProtKB-SubCell"/>
</dbReference>
<proteinExistence type="inferred from homology"/>
<dbReference type="AlphaFoldDB" id="A0A3N5ZCB5"/>
<name>A0A3N5ZCB5_9ALTE</name>
<gene>
    <name evidence="10" type="ORF">DRW07_08315</name>
</gene>
<comment type="similarity">
    <text evidence="4">Belongs to the methyl-accepting chemotaxis (MCP) protein family.</text>
</comment>
<dbReference type="InterPro" id="IPR000727">
    <property type="entry name" value="T_SNARE_dom"/>
</dbReference>
<dbReference type="PANTHER" id="PTHR32089:SF112">
    <property type="entry name" value="LYSOZYME-LIKE PROTEIN-RELATED"/>
    <property type="match status" value="1"/>
</dbReference>
<dbReference type="FunFam" id="1.10.287.950:FF:000001">
    <property type="entry name" value="Methyl-accepting chemotaxis sensory transducer"/>
    <property type="match status" value="1"/>
</dbReference>
<accession>A0A3N5ZCB5</accession>
<comment type="subcellular location">
    <subcellularLocation>
        <location evidence="1">Cell inner membrane</location>
        <topology evidence="1">Multi-pass membrane protein</topology>
    </subcellularLocation>
</comment>
<dbReference type="Pfam" id="PF00015">
    <property type="entry name" value="MCPsignal"/>
    <property type="match status" value="1"/>
</dbReference>
<dbReference type="InterPro" id="IPR003660">
    <property type="entry name" value="HAMP_dom"/>
</dbReference>
<keyword evidence="3 5" id="KW-0807">Transducer</keyword>
<evidence type="ECO:0000313" key="11">
    <source>
        <dbReference type="Proteomes" id="UP000275281"/>
    </source>
</evidence>
<evidence type="ECO:0000313" key="10">
    <source>
        <dbReference type="EMBL" id="RPJ67508.1"/>
    </source>
</evidence>
<keyword evidence="6" id="KW-1133">Transmembrane helix</keyword>
<evidence type="ECO:0000256" key="5">
    <source>
        <dbReference type="PROSITE-ProRule" id="PRU00284"/>
    </source>
</evidence>
<feature type="transmembrane region" description="Helical" evidence="6">
    <location>
        <begin position="12"/>
        <end position="31"/>
    </location>
</feature>
<evidence type="ECO:0000259" key="8">
    <source>
        <dbReference type="PROSITE" id="PS50192"/>
    </source>
</evidence>
<keyword evidence="2" id="KW-0997">Cell inner membrane</keyword>
<keyword evidence="11" id="KW-1185">Reference proteome</keyword>
<comment type="caution">
    <text evidence="10">The sequence shown here is derived from an EMBL/GenBank/DDBJ whole genome shotgun (WGS) entry which is preliminary data.</text>
</comment>
<dbReference type="GO" id="GO:0007165">
    <property type="term" value="P:signal transduction"/>
    <property type="evidence" value="ECO:0007669"/>
    <property type="project" value="UniProtKB-KW"/>
</dbReference>
<organism evidence="10 11">
    <name type="scientific">Alteromonas sediminis</name>
    <dbReference type="NCBI Taxonomy" id="2259342"/>
    <lineage>
        <taxon>Bacteria</taxon>
        <taxon>Pseudomonadati</taxon>
        <taxon>Pseudomonadota</taxon>
        <taxon>Gammaproteobacteria</taxon>
        <taxon>Alteromonadales</taxon>
        <taxon>Alteromonadaceae</taxon>
        <taxon>Alteromonas/Salinimonas group</taxon>
        <taxon>Alteromonas</taxon>
    </lineage>
</organism>
<dbReference type="PROSITE" id="PS50885">
    <property type="entry name" value="HAMP"/>
    <property type="match status" value="1"/>
</dbReference>
<feature type="transmembrane region" description="Helical" evidence="6">
    <location>
        <begin position="316"/>
        <end position="337"/>
    </location>
</feature>
<protein>
    <submittedName>
        <fullName evidence="10">Methyl-accepting chemotaxis protein</fullName>
    </submittedName>
</protein>
<feature type="domain" description="T-SNARE coiled-coil homology" evidence="8">
    <location>
        <begin position="583"/>
        <end position="645"/>
    </location>
</feature>
<dbReference type="PROSITE" id="PS50192">
    <property type="entry name" value="T_SNARE"/>
    <property type="match status" value="1"/>
</dbReference>
<feature type="domain" description="Methyl-accepting transducer" evidence="7">
    <location>
        <begin position="396"/>
        <end position="632"/>
    </location>
</feature>
<reference evidence="10 11" key="1">
    <citation type="submission" date="2018-11" db="EMBL/GenBank/DDBJ databases">
        <authorList>
            <person name="Ye M.-Q."/>
            <person name="Du Z.-J."/>
        </authorList>
    </citation>
    <scope>NUCLEOTIDE SEQUENCE [LARGE SCALE GENOMIC DNA]</scope>
    <source>
        <strain evidence="10 11">U0105</strain>
    </source>
</reference>
<keyword evidence="2" id="KW-1003">Cell membrane</keyword>
<dbReference type="InterPro" id="IPR004089">
    <property type="entry name" value="MCPsignal_dom"/>
</dbReference>
<dbReference type="PROSITE" id="PS50111">
    <property type="entry name" value="CHEMOTAXIS_TRANSDUC_2"/>
    <property type="match status" value="1"/>
</dbReference>
<dbReference type="SUPFAM" id="SSF58104">
    <property type="entry name" value="Methyl-accepting chemotaxis protein (MCP) signaling domain"/>
    <property type="match status" value="1"/>
</dbReference>
<dbReference type="Gene3D" id="1.10.287.950">
    <property type="entry name" value="Methyl-accepting chemotaxis protein"/>
    <property type="match status" value="1"/>
</dbReference>
<sequence length="668" mass="73081">MQLTVVKKITYGFGLFGCLLLLTSILSYFGLRDIRDSALMVAEEMMPVQSGTVAIKANLLELSVITSNAFYLDNLDELERNMAQYSVSSNQLSGLLTSLQGRIDSTEFKDASDKINLYLSYSESMYQALQQQLIIQNSMAAKLEETLLFADEASALMLDMSYLDSGDGSFDTIIGVGTNIDNKLLTLTDGMSEFKKVLTREESEILIEDIKIQLSNINVDKDYLLRITDGVDDVEETVTLFLEQNDLLTDAFEGPQGVFALQKEKIGSMEQANQSKRDKNIELEAAIANIDAVLALVNRQTLEGQNNIVDTVQANVIRNVVISVLGLSAAFILAFMATRSIAKPLARINKGLTRLSGGDLSRNLKEEGNDEFTDLARKVNMLTSSLRSLVGNILSQEEKLDDMTKHSVELGNKSLSQVDEQRSQINTISENTQIIRDTSHSNLSQINDATHSLKMVTEQSNNIAALVDKNLAQANQQAEQARSSTAIINQLDENSRNIGSILDVIKTIAEQTNLLALNAAIEAARAGEQGRGFAVVADEVRTLATRTHNSTEEIENMISRLQQDASKAVKAIAEGSEQAENSVKLSQDVSEQVSSIAEIIHSLMQINQSIVSDTEKQDALLSQVAASLSNIVSLANASADGTREANGMTEEISQEMDKLKQAVLQFTI</sequence>
<evidence type="ECO:0000256" key="1">
    <source>
        <dbReference type="ARBA" id="ARBA00004429"/>
    </source>
</evidence>
<evidence type="ECO:0000259" key="7">
    <source>
        <dbReference type="PROSITE" id="PS50111"/>
    </source>
</evidence>
<evidence type="ECO:0000259" key="9">
    <source>
        <dbReference type="PROSITE" id="PS50885"/>
    </source>
</evidence>
<dbReference type="RefSeq" id="WP_124027408.1">
    <property type="nucleotide sequence ID" value="NZ_JBHRSN010000015.1"/>
</dbReference>
<dbReference type="CDD" id="cd11386">
    <property type="entry name" value="MCP_signal"/>
    <property type="match status" value="1"/>
</dbReference>
<evidence type="ECO:0000256" key="3">
    <source>
        <dbReference type="ARBA" id="ARBA00023224"/>
    </source>
</evidence>
<evidence type="ECO:0000256" key="2">
    <source>
        <dbReference type="ARBA" id="ARBA00022519"/>
    </source>
</evidence>
<dbReference type="EMBL" id="RPOK01000002">
    <property type="protein sequence ID" value="RPJ67508.1"/>
    <property type="molecule type" value="Genomic_DNA"/>
</dbReference>
<dbReference type="GO" id="GO:0006935">
    <property type="term" value="P:chemotaxis"/>
    <property type="evidence" value="ECO:0007669"/>
    <property type="project" value="UniProtKB-ARBA"/>
</dbReference>
<evidence type="ECO:0000256" key="6">
    <source>
        <dbReference type="SAM" id="Phobius"/>
    </source>
</evidence>
<dbReference type="CDD" id="cd06225">
    <property type="entry name" value="HAMP"/>
    <property type="match status" value="1"/>
</dbReference>
<dbReference type="PANTHER" id="PTHR32089">
    <property type="entry name" value="METHYL-ACCEPTING CHEMOTAXIS PROTEIN MCPB"/>
    <property type="match status" value="1"/>
</dbReference>
<dbReference type="SMART" id="SM00304">
    <property type="entry name" value="HAMP"/>
    <property type="match status" value="1"/>
</dbReference>
<dbReference type="Proteomes" id="UP000275281">
    <property type="component" value="Unassembled WGS sequence"/>
</dbReference>
<keyword evidence="6" id="KW-0472">Membrane</keyword>
<dbReference type="OrthoDB" id="6846832at2"/>
<feature type="domain" description="HAMP" evidence="9">
    <location>
        <begin position="339"/>
        <end position="391"/>
    </location>
</feature>
<keyword evidence="6" id="KW-0812">Transmembrane</keyword>
<evidence type="ECO:0000256" key="4">
    <source>
        <dbReference type="ARBA" id="ARBA00029447"/>
    </source>
</evidence>
<dbReference type="Gene3D" id="6.10.340.10">
    <property type="match status" value="1"/>
</dbReference>
<dbReference type="Pfam" id="PF00672">
    <property type="entry name" value="HAMP"/>
    <property type="match status" value="1"/>
</dbReference>